<dbReference type="Gene3D" id="3.40.50.1000">
    <property type="entry name" value="HAD superfamily/HAD-like"/>
    <property type="match status" value="1"/>
</dbReference>
<accession>A0A0W0VWY7</accession>
<dbReference type="Proteomes" id="UP000054908">
    <property type="component" value="Unassembled WGS sequence"/>
</dbReference>
<dbReference type="PATRIC" id="fig|466.6.peg.2684"/>
<evidence type="ECO:0000313" key="1">
    <source>
        <dbReference type="EMBL" id="KTD24430.1"/>
    </source>
</evidence>
<organism evidence="1 2">
    <name type="scientific">Legionella maceachernii</name>
    <dbReference type="NCBI Taxonomy" id="466"/>
    <lineage>
        <taxon>Bacteria</taxon>
        <taxon>Pseudomonadati</taxon>
        <taxon>Pseudomonadota</taxon>
        <taxon>Gammaproteobacteria</taxon>
        <taxon>Legionellales</taxon>
        <taxon>Legionellaceae</taxon>
        <taxon>Legionella</taxon>
    </lineage>
</organism>
<dbReference type="AlphaFoldDB" id="A0A0W0VWY7"/>
<dbReference type="InterPro" id="IPR023214">
    <property type="entry name" value="HAD_sf"/>
</dbReference>
<sequence length="255" mass="28883">MTVILSLGDVVTQNQLATVSQFASFIDPVNPQAKMPVLDKILQSKAMGDLLKQFKTGQISEEAFLIDILKRIEENTGVALSKEQFYAAWNAMNPSSSSFISRLNEVAMHRDVIFVSETNPIDMAHLKQELQKENIPFTTDEENNLTSLAGIPLYLSYVHKQPKESLILTVIEKLKKNSLNPEQLYFHPWDIKYMLSDRSIPHEQLEKLNQESKETVSEALETKGIATLVWHISQGEKFAEAIKSENIYHVPVAKL</sequence>
<reference evidence="1 2" key="1">
    <citation type="submission" date="2015-11" db="EMBL/GenBank/DDBJ databases">
        <title>Genomic analysis of 38 Legionella species identifies large and diverse effector repertoires.</title>
        <authorList>
            <person name="Burstein D."/>
            <person name="Amaro F."/>
            <person name="Zusman T."/>
            <person name="Lifshitz Z."/>
            <person name="Cohen O."/>
            <person name="Gilbert J.A."/>
            <person name="Pupko T."/>
            <person name="Shuman H.A."/>
            <person name="Segal G."/>
        </authorList>
    </citation>
    <scope>NUCLEOTIDE SEQUENCE [LARGE SCALE GENOMIC DNA]</scope>
    <source>
        <strain evidence="1 2">PX-1-G2-E2</strain>
    </source>
</reference>
<evidence type="ECO:0000313" key="2">
    <source>
        <dbReference type="Proteomes" id="UP000054908"/>
    </source>
</evidence>
<dbReference type="RefSeq" id="WP_058453215.1">
    <property type="nucleotide sequence ID" value="NZ_CAAAIB010000007.1"/>
</dbReference>
<dbReference type="OrthoDB" id="10015834at2"/>
<protein>
    <submittedName>
        <fullName evidence="1">Uncharacterized protein</fullName>
    </submittedName>
</protein>
<name>A0A0W0VWY7_9GAMM</name>
<dbReference type="Gene3D" id="1.10.150.240">
    <property type="entry name" value="Putative phosphatase, domain 2"/>
    <property type="match status" value="1"/>
</dbReference>
<comment type="caution">
    <text evidence="1">The sequence shown here is derived from an EMBL/GenBank/DDBJ whole genome shotgun (WGS) entry which is preliminary data.</text>
</comment>
<gene>
    <name evidence="1" type="ORF">Lmac_2517</name>
</gene>
<proteinExistence type="predicted"/>
<dbReference type="EMBL" id="LNYL01000050">
    <property type="protein sequence ID" value="KTD24430.1"/>
    <property type="molecule type" value="Genomic_DNA"/>
</dbReference>
<dbReference type="InterPro" id="IPR023198">
    <property type="entry name" value="PGP-like_dom2"/>
</dbReference>
<keyword evidence="2" id="KW-1185">Reference proteome</keyword>